<feature type="compositionally biased region" description="Low complexity" evidence="6">
    <location>
        <begin position="303"/>
        <end position="323"/>
    </location>
</feature>
<reference evidence="8 9" key="1">
    <citation type="submission" date="2020-05" db="EMBL/GenBank/DDBJ databases">
        <title>Compete genome of Limnobacter sp. SAORIC-580.</title>
        <authorList>
            <person name="Song J."/>
            <person name="Cho J.-C."/>
        </authorList>
    </citation>
    <scope>NUCLEOTIDE SEQUENCE [LARGE SCALE GENOMIC DNA]</scope>
    <source>
        <strain evidence="8 9">SAORIC-580</strain>
    </source>
</reference>
<comment type="similarity">
    <text evidence="1 5">Belongs to the MreC family.</text>
</comment>
<dbReference type="Gene3D" id="2.40.10.340">
    <property type="entry name" value="Rod shape-determining protein MreC, domain 1"/>
    <property type="match status" value="1"/>
</dbReference>
<gene>
    <name evidence="8" type="primary">mreC</name>
    <name evidence="8" type="ORF">HKT17_01540</name>
</gene>
<dbReference type="PIRSF" id="PIRSF038471">
    <property type="entry name" value="MreC"/>
    <property type="match status" value="1"/>
</dbReference>
<protein>
    <recommendedName>
        <fullName evidence="2 5">Cell shape-determining protein MreC</fullName>
    </recommendedName>
    <alternativeName>
        <fullName evidence="4 5">Cell shape protein MreC</fullName>
    </alternativeName>
</protein>
<name>A0ABX6N296_9BURK</name>
<dbReference type="InterPro" id="IPR055342">
    <property type="entry name" value="MreC_beta-barrel_core"/>
</dbReference>
<evidence type="ECO:0000313" key="9">
    <source>
        <dbReference type="Proteomes" id="UP000501130"/>
    </source>
</evidence>
<comment type="function">
    <text evidence="5">Involved in formation and maintenance of cell shape.</text>
</comment>
<keyword evidence="3 5" id="KW-0133">Cell shape</keyword>
<feature type="region of interest" description="Disordered" evidence="6">
    <location>
        <begin position="285"/>
        <end position="329"/>
    </location>
</feature>
<organism evidence="8 9">
    <name type="scientific">Limnobacter profundi</name>
    <dbReference type="NCBI Taxonomy" id="2732163"/>
    <lineage>
        <taxon>Bacteria</taxon>
        <taxon>Pseudomonadati</taxon>
        <taxon>Pseudomonadota</taxon>
        <taxon>Betaproteobacteria</taxon>
        <taxon>Burkholderiales</taxon>
        <taxon>Burkholderiaceae</taxon>
        <taxon>Limnobacter</taxon>
    </lineage>
</organism>
<dbReference type="NCBIfam" id="TIGR00219">
    <property type="entry name" value="mreC"/>
    <property type="match status" value="1"/>
</dbReference>
<evidence type="ECO:0000259" key="7">
    <source>
        <dbReference type="Pfam" id="PF04085"/>
    </source>
</evidence>
<evidence type="ECO:0000256" key="5">
    <source>
        <dbReference type="PIRNR" id="PIRNR038471"/>
    </source>
</evidence>
<evidence type="ECO:0000256" key="1">
    <source>
        <dbReference type="ARBA" id="ARBA00009369"/>
    </source>
</evidence>
<sequence>MEYTPPPLFKQGPSARVRLAFFVALSVGLLFLDSRFAAMEVVRKAVGTVLYPLQKIASLPIEWSQAGVDYATSLDTLQSENKTLILEQLQDKQRLHELETLRQENEKLRKLMNVGNTLKVKRSILSEIVSDARDPFSRKIIIGKGLIQGVKEGMPVIDELGLLGQVTRAFPSRAEVSLITDKEQIIPVENLRNGIRSVAYGGLDGGLIELRFMAANADIENNDLLVTSGLDGVYPRGIPVARVIRVERNSRYAFASIFCEPIAGVERHRFVLVLDTFREKIANDAQPAASAPMPGNNAPNTESASPPTNNPVPATAPTSTNTTEAGNGN</sequence>
<feature type="domain" description="Rod shape-determining protein MreC beta-barrel core" evidence="7">
    <location>
        <begin position="128"/>
        <end position="274"/>
    </location>
</feature>
<dbReference type="EMBL" id="CP053084">
    <property type="protein sequence ID" value="QJR28486.1"/>
    <property type="molecule type" value="Genomic_DNA"/>
</dbReference>
<proteinExistence type="inferred from homology"/>
<dbReference type="Pfam" id="PF04085">
    <property type="entry name" value="MreC"/>
    <property type="match status" value="1"/>
</dbReference>
<dbReference type="RefSeq" id="WP_171097359.1">
    <property type="nucleotide sequence ID" value="NZ_CP053084.1"/>
</dbReference>
<evidence type="ECO:0000256" key="6">
    <source>
        <dbReference type="SAM" id="MobiDB-lite"/>
    </source>
</evidence>
<keyword evidence="9" id="KW-1185">Reference proteome</keyword>
<dbReference type="InterPro" id="IPR042175">
    <property type="entry name" value="Cell/Rod_MreC_2"/>
</dbReference>
<accession>A0ABX6N296</accession>
<evidence type="ECO:0000313" key="8">
    <source>
        <dbReference type="EMBL" id="QJR28486.1"/>
    </source>
</evidence>
<evidence type="ECO:0000256" key="2">
    <source>
        <dbReference type="ARBA" id="ARBA00013855"/>
    </source>
</evidence>
<dbReference type="PANTHER" id="PTHR34138">
    <property type="entry name" value="CELL SHAPE-DETERMINING PROTEIN MREC"/>
    <property type="match status" value="1"/>
</dbReference>
<dbReference type="InterPro" id="IPR042177">
    <property type="entry name" value="Cell/Rod_1"/>
</dbReference>
<evidence type="ECO:0000256" key="4">
    <source>
        <dbReference type="ARBA" id="ARBA00032089"/>
    </source>
</evidence>
<dbReference type="InterPro" id="IPR007221">
    <property type="entry name" value="MreC"/>
</dbReference>
<dbReference type="Gene3D" id="2.40.10.350">
    <property type="entry name" value="Rod shape-determining protein MreC, domain 2"/>
    <property type="match status" value="1"/>
</dbReference>
<evidence type="ECO:0000256" key="3">
    <source>
        <dbReference type="ARBA" id="ARBA00022960"/>
    </source>
</evidence>
<dbReference type="Proteomes" id="UP000501130">
    <property type="component" value="Chromosome"/>
</dbReference>
<dbReference type="PANTHER" id="PTHR34138:SF1">
    <property type="entry name" value="CELL SHAPE-DETERMINING PROTEIN MREC"/>
    <property type="match status" value="1"/>
</dbReference>